<gene>
    <name evidence="1" type="ORF">FZEAL_10206</name>
</gene>
<evidence type="ECO:0000313" key="1">
    <source>
        <dbReference type="EMBL" id="KAF4969576.1"/>
    </source>
</evidence>
<organism evidence="1 2">
    <name type="scientific">Fusarium zealandicum</name>
    <dbReference type="NCBI Taxonomy" id="1053134"/>
    <lineage>
        <taxon>Eukaryota</taxon>
        <taxon>Fungi</taxon>
        <taxon>Dikarya</taxon>
        <taxon>Ascomycota</taxon>
        <taxon>Pezizomycotina</taxon>
        <taxon>Sordariomycetes</taxon>
        <taxon>Hypocreomycetidae</taxon>
        <taxon>Hypocreales</taxon>
        <taxon>Nectriaceae</taxon>
        <taxon>Fusarium</taxon>
        <taxon>Fusarium staphyleae species complex</taxon>
    </lineage>
</organism>
<name>A0A8H4U493_9HYPO</name>
<proteinExistence type="predicted"/>
<reference evidence="1" key="1">
    <citation type="journal article" date="2020" name="BMC Genomics">
        <title>Correction to: Identification and distribution of gene clusters required for synthesis of sphingolipid metabolism inhibitors in diverse species of the filamentous fungus Fusarium.</title>
        <authorList>
            <person name="Kim H.S."/>
            <person name="Lohmar J.M."/>
            <person name="Busman M."/>
            <person name="Brown D.W."/>
            <person name="Naumann T.A."/>
            <person name="Divon H.H."/>
            <person name="Lysoe E."/>
            <person name="Uhlig S."/>
            <person name="Proctor R.H."/>
        </authorList>
    </citation>
    <scope>NUCLEOTIDE SEQUENCE</scope>
    <source>
        <strain evidence="1">NRRL 22465</strain>
    </source>
</reference>
<keyword evidence="2" id="KW-1185">Reference proteome</keyword>
<reference evidence="1" key="2">
    <citation type="submission" date="2020-05" db="EMBL/GenBank/DDBJ databases">
        <authorList>
            <person name="Kim H.-S."/>
            <person name="Proctor R.H."/>
            <person name="Brown D.W."/>
        </authorList>
    </citation>
    <scope>NUCLEOTIDE SEQUENCE</scope>
    <source>
        <strain evidence="1">NRRL 22465</strain>
    </source>
</reference>
<dbReference type="EMBL" id="JABEYC010001077">
    <property type="protein sequence ID" value="KAF4969576.1"/>
    <property type="molecule type" value="Genomic_DNA"/>
</dbReference>
<feature type="non-terminal residue" evidence="1">
    <location>
        <position position="1"/>
    </location>
</feature>
<protein>
    <submittedName>
        <fullName evidence="1">Uncharacterized protein</fullName>
    </submittedName>
</protein>
<dbReference type="AlphaFoldDB" id="A0A8H4U493"/>
<accession>A0A8H4U493</accession>
<dbReference type="Proteomes" id="UP000635477">
    <property type="component" value="Unassembled WGS sequence"/>
</dbReference>
<evidence type="ECO:0000313" key="2">
    <source>
        <dbReference type="Proteomes" id="UP000635477"/>
    </source>
</evidence>
<comment type="caution">
    <text evidence="1">The sequence shown here is derived from an EMBL/GenBank/DDBJ whole genome shotgun (WGS) entry which is preliminary data.</text>
</comment>
<sequence>GGLYQPPRRGFWWIAIREKNRNNVIVPGEQRFDTSGLTVGGQSTAPSLCDVGRLGLLAISSCAIRTSPGAAYRCHEALALALLSGLAWPGLA</sequence>